<dbReference type="EMBL" id="CM043796">
    <property type="protein sequence ID" value="KAI4816399.1"/>
    <property type="molecule type" value="Genomic_DNA"/>
</dbReference>
<accession>A0ACB9WS22</accession>
<sequence length="132" mass="15074">MTVDFIIRQHRDSPPTGRRGALCQSFDTVLAAAEEVNPHPTDQRSATEDLTTCQPRLSVEESDSHKVALQHVCEFNMDNLLLIIHHENAETQIKKLKMITWIQDREKKRLIARVNTLEVLMAAAHNEIKPLN</sequence>
<evidence type="ECO:0000313" key="2">
    <source>
        <dbReference type="Proteomes" id="UP001057452"/>
    </source>
</evidence>
<protein>
    <submittedName>
        <fullName evidence="1">Uncharacterized protein</fullName>
    </submittedName>
</protein>
<name>A0ACB9WS22_CHAAC</name>
<gene>
    <name evidence="1" type="ORF">KUCAC02_008726</name>
</gene>
<organism evidence="1 2">
    <name type="scientific">Chaenocephalus aceratus</name>
    <name type="common">Blackfin icefish</name>
    <name type="synonym">Chaenichthys aceratus</name>
    <dbReference type="NCBI Taxonomy" id="36190"/>
    <lineage>
        <taxon>Eukaryota</taxon>
        <taxon>Metazoa</taxon>
        <taxon>Chordata</taxon>
        <taxon>Craniata</taxon>
        <taxon>Vertebrata</taxon>
        <taxon>Euteleostomi</taxon>
        <taxon>Actinopterygii</taxon>
        <taxon>Neopterygii</taxon>
        <taxon>Teleostei</taxon>
        <taxon>Neoteleostei</taxon>
        <taxon>Acanthomorphata</taxon>
        <taxon>Eupercaria</taxon>
        <taxon>Perciformes</taxon>
        <taxon>Notothenioidei</taxon>
        <taxon>Channichthyidae</taxon>
        <taxon>Chaenocephalus</taxon>
    </lineage>
</organism>
<reference evidence="1" key="1">
    <citation type="submission" date="2022-05" db="EMBL/GenBank/DDBJ databases">
        <title>Chromosome-level genome of Chaenocephalus aceratus.</title>
        <authorList>
            <person name="Park H."/>
        </authorList>
    </citation>
    <scope>NUCLEOTIDE SEQUENCE</scope>
    <source>
        <strain evidence="1">KU_202001</strain>
    </source>
</reference>
<keyword evidence="2" id="KW-1185">Reference proteome</keyword>
<evidence type="ECO:0000313" key="1">
    <source>
        <dbReference type="EMBL" id="KAI4816399.1"/>
    </source>
</evidence>
<proteinExistence type="predicted"/>
<dbReference type="Proteomes" id="UP001057452">
    <property type="component" value="Chromosome 12"/>
</dbReference>
<comment type="caution">
    <text evidence="1">The sequence shown here is derived from an EMBL/GenBank/DDBJ whole genome shotgun (WGS) entry which is preliminary data.</text>
</comment>